<feature type="domain" description="Protein kinase" evidence="8">
    <location>
        <begin position="223"/>
        <end position="490"/>
    </location>
</feature>
<feature type="binding site" evidence="6">
    <location>
        <position position="252"/>
    </location>
    <ligand>
        <name>ATP</name>
        <dbReference type="ChEBI" id="CHEBI:30616"/>
    </ligand>
</feature>
<dbReference type="InterPro" id="IPR008271">
    <property type="entry name" value="Ser/Thr_kinase_AS"/>
</dbReference>
<evidence type="ECO:0000256" key="6">
    <source>
        <dbReference type="PROSITE-ProRule" id="PRU10141"/>
    </source>
</evidence>
<evidence type="ECO:0000259" key="8">
    <source>
        <dbReference type="PROSITE" id="PS50011"/>
    </source>
</evidence>
<proteinExistence type="inferred from homology"/>
<evidence type="ECO:0000256" key="4">
    <source>
        <dbReference type="ARBA" id="ARBA00022840"/>
    </source>
</evidence>
<dbReference type="PROSITE" id="PS50011">
    <property type="entry name" value="PROTEIN_KINASE_DOM"/>
    <property type="match status" value="1"/>
</dbReference>
<evidence type="ECO:0000313" key="9">
    <source>
        <dbReference type="EMBL" id="GMT17876.1"/>
    </source>
</evidence>
<comment type="caution">
    <text evidence="9">The sequence shown here is derived from an EMBL/GenBank/DDBJ whole genome shotgun (WGS) entry which is preliminary data.</text>
</comment>
<dbReference type="Proteomes" id="UP001432322">
    <property type="component" value="Unassembled WGS sequence"/>
</dbReference>
<evidence type="ECO:0000256" key="7">
    <source>
        <dbReference type="RuleBase" id="RU000304"/>
    </source>
</evidence>
<keyword evidence="3" id="KW-0418">Kinase</keyword>
<evidence type="ECO:0000313" key="10">
    <source>
        <dbReference type="Proteomes" id="UP001432322"/>
    </source>
</evidence>
<dbReference type="PANTHER" id="PTHR11042">
    <property type="entry name" value="EUKARYOTIC TRANSLATION INITIATION FACTOR 2-ALPHA KINASE EIF2-ALPHA KINASE -RELATED"/>
    <property type="match status" value="1"/>
</dbReference>
<evidence type="ECO:0000256" key="3">
    <source>
        <dbReference type="ARBA" id="ARBA00022777"/>
    </source>
</evidence>
<sequence>MLLSREINGKKVIYRACDDPKNGIIVDVEKEKLKGCIPIAIHRGKLLYSNYWLEEATPINLSPNIIDVKCGDLTIFANDDSPVVYFCPHDRNSFSLFVLDTTTMEILSIKLPERMNYSTYHYYFIVGVHEGEITVSRSSTTTKVGNKWETTHEICKAKFPEILKKLERAAVERDRTREKKRKEEEKIFEEVTITNSKLPQSKGIDTVPGDPKPDFISRFTEEFKLIRELGRGAFGCVVEAENFVDECKYAVKRIAIPHKSSEYSVQKKLREVRAMAKFSHPNIVRYYGSWIERPPKIPFQDHSIFLYIQMELCIHSLEDFLRETQNEYRYPQKMRVLFKQLVEAVAYIHEEGIIHRDLKPSNILFNEKGDIRVCDLGIAAEIAINTIEGEEISETRTIIGTPLYKSPEQNYWSYTSKVDVFALGLIYAEMSMKMTKEVRRKVFDNYRKGLSNDSIVIHDKETRELINLMTKVEREDRPTSREILERMSRK</sequence>
<dbReference type="PROSITE" id="PS00108">
    <property type="entry name" value="PROTEIN_KINASE_ST"/>
    <property type="match status" value="1"/>
</dbReference>
<dbReference type="InterPro" id="IPR000719">
    <property type="entry name" value="Prot_kinase_dom"/>
</dbReference>
<evidence type="ECO:0000256" key="2">
    <source>
        <dbReference type="ARBA" id="ARBA00022741"/>
    </source>
</evidence>
<dbReference type="GO" id="GO:0005634">
    <property type="term" value="C:nucleus"/>
    <property type="evidence" value="ECO:0007669"/>
    <property type="project" value="TreeGrafter"/>
</dbReference>
<dbReference type="InterPro" id="IPR011009">
    <property type="entry name" value="Kinase-like_dom_sf"/>
</dbReference>
<dbReference type="SMART" id="SM00220">
    <property type="entry name" value="S_TKc"/>
    <property type="match status" value="1"/>
</dbReference>
<dbReference type="SUPFAM" id="SSF56112">
    <property type="entry name" value="Protein kinase-like (PK-like)"/>
    <property type="match status" value="1"/>
</dbReference>
<dbReference type="PROSITE" id="PS00107">
    <property type="entry name" value="PROTEIN_KINASE_ATP"/>
    <property type="match status" value="1"/>
</dbReference>
<reference evidence="9" key="1">
    <citation type="submission" date="2023-10" db="EMBL/GenBank/DDBJ databases">
        <title>Genome assembly of Pristionchus species.</title>
        <authorList>
            <person name="Yoshida K."/>
            <person name="Sommer R.J."/>
        </authorList>
    </citation>
    <scope>NUCLEOTIDE SEQUENCE</scope>
    <source>
        <strain evidence="9">RS5133</strain>
    </source>
</reference>
<organism evidence="9 10">
    <name type="scientific">Pristionchus fissidentatus</name>
    <dbReference type="NCBI Taxonomy" id="1538716"/>
    <lineage>
        <taxon>Eukaryota</taxon>
        <taxon>Metazoa</taxon>
        <taxon>Ecdysozoa</taxon>
        <taxon>Nematoda</taxon>
        <taxon>Chromadorea</taxon>
        <taxon>Rhabditida</taxon>
        <taxon>Rhabditina</taxon>
        <taxon>Diplogasteromorpha</taxon>
        <taxon>Diplogasteroidea</taxon>
        <taxon>Neodiplogasteridae</taxon>
        <taxon>Pristionchus</taxon>
    </lineage>
</organism>
<dbReference type="InterPro" id="IPR017441">
    <property type="entry name" value="Protein_kinase_ATP_BS"/>
</dbReference>
<dbReference type="Gene3D" id="3.30.200.20">
    <property type="entry name" value="Phosphorylase Kinase, domain 1"/>
    <property type="match status" value="1"/>
</dbReference>
<dbReference type="Pfam" id="PF00069">
    <property type="entry name" value="Pkinase"/>
    <property type="match status" value="1"/>
</dbReference>
<dbReference type="InterPro" id="IPR050339">
    <property type="entry name" value="CC_SR_Kinase"/>
</dbReference>
<gene>
    <name evidence="9" type="ORF">PFISCL1PPCAC_9170</name>
</gene>
<dbReference type="PANTHER" id="PTHR11042:SF91">
    <property type="entry name" value="EUKARYOTIC TRANSLATION INITIATION FACTOR 2-ALPHA KINASE"/>
    <property type="match status" value="1"/>
</dbReference>
<keyword evidence="4 6" id="KW-0067">ATP-binding</keyword>
<evidence type="ECO:0000256" key="1">
    <source>
        <dbReference type="ARBA" id="ARBA00022679"/>
    </source>
</evidence>
<dbReference type="EMBL" id="BTSY01000003">
    <property type="protein sequence ID" value="GMT17876.1"/>
    <property type="molecule type" value="Genomic_DNA"/>
</dbReference>
<dbReference type="Gene3D" id="1.10.510.10">
    <property type="entry name" value="Transferase(Phosphotransferase) domain 1"/>
    <property type="match status" value="1"/>
</dbReference>
<keyword evidence="7" id="KW-0723">Serine/threonine-protein kinase</keyword>
<keyword evidence="10" id="KW-1185">Reference proteome</keyword>
<dbReference type="GO" id="GO:0005737">
    <property type="term" value="C:cytoplasm"/>
    <property type="evidence" value="ECO:0007669"/>
    <property type="project" value="TreeGrafter"/>
</dbReference>
<accession>A0AAV5VET8</accession>
<dbReference type="AlphaFoldDB" id="A0AAV5VET8"/>
<comment type="similarity">
    <text evidence="5">Belongs to the protein kinase superfamily. Ser/Thr protein kinase family. GCN2 subfamily.</text>
</comment>
<keyword evidence="2 6" id="KW-0547">Nucleotide-binding</keyword>
<keyword evidence="1" id="KW-0808">Transferase</keyword>
<protein>
    <recommendedName>
        <fullName evidence="8">Protein kinase domain-containing protein</fullName>
    </recommendedName>
</protein>
<dbReference type="GO" id="GO:0004694">
    <property type="term" value="F:eukaryotic translation initiation factor 2alpha kinase activity"/>
    <property type="evidence" value="ECO:0007669"/>
    <property type="project" value="TreeGrafter"/>
</dbReference>
<evidence type="ECO:0000256" key="5">
    <source>
        <dbReference type="ARBA" id="ARBA00037982"/>
    </source>
</evidence>
<name>A0AAV5VET8_9BILA</name>
<dbReference type="GO" id="GO:0005524">
    <property type="term" value="F:ATP binding"/>
    <property type="evidence" value="ECO:0007669"/>
    <property type="project" value="UniProtKB-UniRule"/>
</dbReference>